<reference evidence="2 3" key="1">
    <citation type="journal article" date="2018" name="Front. Microbiol.">
        <title>Description and Comparative Genomics of Macrococcus caseolyticus subsp. hominis subsp. nov., Macrococcus goetzii sp. nov., Macrococcus epidermidis sp. nov., and Macrococcus bohemicus sp. nov., Novel Macrococci From Human Clinical Material With Virulence Potential and Suspected Uptake of Foreign DNA by Natural Transformation.</title>
        <authorList>
            <person name="Maslanova I."/>
            <person name="Wertheimer Z."/>
            <person name="Sedlacek I."/>
            <person name="Svec P."/>
            <person name="Indrakova A."/>
            <person name="Kovarovic V."/>
            <person name="Schumann P."/>
            <person name="Sproer C."/>
            <person name="Kralova S."/>
            <person name="Sedo O."/>
            <person name="Kristofova L."/>
            <person name="Vrbovska V."/>
            <person name="Fuzik T."/>
            <person name="Petras P."/>
            <person name="Zdrahal Z."/>
            <person name="Ruzickova V."/>
            <person name="Doskar J."/>
            <person name="Pantucek R."/>
        </authorList>
    </citation>
    <scope>NUCLEOTIDE SEQUENCE [LARGE SCALE GENOMIC DNA]</scope>
    <source>
        <strain evidence="2 3">01/688</strain>
    </source>
</reference>
<dbReference type="EMBL" id="PZJH01000006">
    <property type="protein sequence ID" value="RAK44046.1"/>
    <property type="molecule type" value="Genomic_DNA"/>
</dbReference>
<sequence length="192" mass="22371">MRLFLLFYSYTCLQYSCHFIIYHFSCIFLLEGGFYMTYKVVSLGAFYLSGLKREFTTETMGEIKPLWDELEHNGTLADLQKLNDVDTLKGHIGACIKTEPSEHLNYLISVATKEPHENYETAYIPASEWVVFDAIGPIPTAIQETFEYIYGTWFKDAPFRPLQTADLEFYPLNMNFETDNPKVEIWIPVERK</sequence>
<protein>
    <recommendedName>
        <fullName evidence="1">AraC effector-binding domain-containing protein</fullName>
    </recommendedName>
</protein>
<dbReference type="Proteomes" id="UP000249808">
    <property type="component" value="Unassembled WGS sequence"/>
</dbReference>
<keyword evidence="3" id="KW-1185">Reference proteome</keyword>
<name>A0A327ZP85_9STAP</name>
<evidence type="ECO:0000313" key="2">
    <source>
        <dbReference type="EMBL" id="RAK44046.1"/>
    </source>
</evidence>
<gene>
    <name evidence="2" type="ORF">BHU61_10895</name>
</gene>
<dbReference type="InterPro" id="IPR053182">
    <property type="entry name" value="YobU-like_regulator"/>
</dbReference>
<dbReference type="AlphaFoldDB" id="A0A327ZP85"/>
<dbReference type="InterPro" id="IPR029442">
    <property type="entry name" value="GyrI-like"/>
</dbReference>
<proteinExistence type="predicted"/>
<dbReference type="PANTHER" id="PTHR36444:SF3">
    <property type="entry name" value="TRANSCRIPTIONAL ACTIVATOR, PUTATIVE-RELATED"/>
    <property type="match status" value="1"/>
</dbReference>
<dbReference type="PANTHER" id="PTHR36444">
    <property type="entry name" value="TRANSCRIPTIONAL REGULATOR PROTEIN YOBU-RELATED"/>
    <property type="match status" value="1"/>
</dbReference>
<evidence type="ECO:0000313" key="3">
    <source>
        <dbReference type="Proteomes" id="UP000249808"/>
    </source>
</evidence>
<dbReference type="SMART" id="SM00871">
    <property type="entry name" value="AraC_E_bind"/>
    <property type="match status" value="1"/>
</dbReference>
<dbReference type="InterPro" id="IPR011256">
    <property type="entry name" value="Reg_factor_effector_dom_sf"/>
</dbReference>
<comment type="caution">
    <text evidence="2">The sequence shown here is derived from an EMBL/GenBank/DDBJ whole genome shotgun (WGS) entry which is preliminary data.</text>
</comment>
<dbReference type="Gene3D" id="3.20.80.10">
    <property type="entry name" value="Regulatory factor, effector binding domain"/>
    <property type="match status" value="1"/>
</dbReference>
<dbReference type="Pfam" id="PF06445">
    <property type="entry name" value="GyrI-like"/>
    <property type="match status" value="1"/>
</dbReference>
<accession>A0A327ZP85</accession>
<dbReference type="InterPro" id="IPR010499">
    <property type="entry name" value="AraC_E-bd"/>
</dbReference>
<organism evidence="2 3">
    <name type="scientific">Macrococcus epidermidis</name>
    <dbReference type="NCBI Taxonomy" id="1902580"/>
    <lineage>
        <taxon>Bacteria</taxon>
        <taxon>Bacillati</taxon>
        <taxon>Bacillota</taxon>
        <taxon>Bacilli</taxon>
        <taxon>Bacillales</taxon>
        <taxon>Staphylococcaceae</taxon>
        <taxon>Macrococcus</taxon>
    </lineage>
</organism>
<dbReference type="SUPFAM" id="SSF55136">
    <property type="entry name" value="Probable bacterial effector-binding domain"/>
    <property type="match status" value="1"/>
</dbReference>
<evidence type="ECO:0000259" key="1">
    <source>
        <dbReference type="SMART" id="SM00871"/>
    </source>
</evidence>
<feature type="domain" description="AraC effector-binding" evidence="1">
    <location>
        <begin position="36"/>
        <end position="190"/>
    </location>
</feature>